<dbReference type="EMBL" id="JAPFFK010000006">
    <property type="protein sequence ID" value="KAJ6760379.1"/>
    <property type="molecule type" value="Genomic_DNA"/>
</dbReference>
<accession>A0A9Q1A769</accession>
<comment type="subcellular location">
    <subcellularLocation>
        <location evidence="1">Endoplasmic reticulum</location>
    </subcellularLocation>
</comment>
<dbReference type="PANTHER" id="PTHR15922:SF2">
    <property type="entry name" value="NBAS SUBUNIT OF NRZ TETHERING COMPLEX"/>
    <property type="match status" value="1"/>
</dbReference>
<dbReference type="PANTHER" id="PTHR15922">
    <property type="entry name" value="NEUROBLASTOMA-AMPLIFIED SEQUENCE"/>
    <property type="match status" value="1"/>
</dbReference>
<dbReference type="InterPro" id="IPR013244">
    <property type="entry name" value="Sec39_domain"/>
</dbReference>
<keyword evidence="4" id="KW-0653">Protein transport</keyword>
<dbReference type="GO" id="GO:0000149">
    <property type="term" value="F:SNARE binding"/>
    <property type="evidence" value="ECO:0007669"/>
    <property type="project" value="TreeGrafter"/>
</dbReference>
<keyword evidence="7" id="KW-1185">Reference proteome</keyword>
<name>A0A9Q1A769_SALPP</name>
<keyword evidence="3" id="KW-0256">Endoplasmic reticulum</keyword>
<protein>
    <submittedName>
        <fullName evidence="6">NEUROBLASTOMA-AMPLIFIED SEQUENCE</fullName>
    </submittedName>
</protein>
<feature type="domain" description="Sec39" evidence="5">
    <location>
        <begin position="588"/>
        <end position="808"/>
    </location>
</feature>
<evidence type="ECO:0000313" key="6">
    <source>
        <dbReference type="EMBL" id="KAJ6760379.1"/>
    </source>
</evidence>
<dbReference type="GO" id="GO:0070939">
    <property type="term" value="C:Dsl1/NZR complex"/>
    <property type="evidence" value="ECO:0007669"/>
    <property type="project" value="TreeGrafter"/>
</dbReference>
<dbReference type="GO" id="GO:0015031">
    <property type="term" value="P:protein transport"/>
    <property type="evidence" value="ECO:0007669"/>
    <property type="project" value="UniProtKB-KW"/>
</dbReference>
<gene>
    <name evidence="6" type="ORF">OIU79_025264</name>
</gene>
<reference evidence="6" key="1">
    <citation type="submission" date="2022-11" db="EMBL/GenBank/DDBJ databases">
        <authorList>
            <person name="Hyden B.L."/>
            <person name="Feng K."/>
            <person name="Yates T."/>
            <person name="Jawdy S."/>
            <person name="Smart L.B."/>
            <person name="Muchero W."/>
        </authorList>
    </citation>
    <scope>NUCLEOTIDE SEQUENCE</scope>
    <source>
        <tissue evidence="6">Shoot tip</tissue>
    </source>
</reference>
<evidence type="ECO:0000256" key="2">
    <source>
        <dbReference type="ARBA" id="ARBA00022448"/>
    </source>
</evidence>
<reference evidence="6" key="2">
    <citation type="journal article" date="2023" name="Int. J. Mol. Sci.">
        <title>De Novo Assembly and Annotation of 11 Diverse Shrub Willow (Salix) Genomes Reveals Novel Gene Organization in Sex-Linked Regions.</title>
        <authorList>
            <person name="Hyden B."/>
            <person name="Feng K."/>
            <person name="Yates T.B."/>
            <person name="Jawdy S."/>
            <person name="Cereghino C."/>
            <person name="Smart L.B."/>
            <person name="Muchero W."/>
        </authorList>
    </citation>
    <scope>NUCLEOTIDE SEQUENCE</scope>
    <source>
        <tissue evidence="6">Shoot tip</tissue>
    </source>
</reference>
<keyword evidence="2" id="KW-0813">Transport</keyword>
<dbReference type="Proteomes" id="UP001151532">
    <property type="component" value="Chromosome 15Z"/>
</dbReference>
<organism evidence="6 7">
    <name type="scientific">Salix purpurea</name>
    <name type="common">Purple osier willow</name>
    <dbReference type="NCBI Taxonomy" id="77065"/>
    <lineage>
        <taxon>Eukaryota</taxon>
        <taxon>Viridiplantae</taxon>
        <taxon>Streptophyta</taxon>
        <taxon>Embryophyta</taxon>
        <taxon>Tracheophyta</taxon>
        <taxon>Spermatophyta</taxon>
        <taxon>Magnoliopsida</taxon>
        <taxon>eudicotyledons</taxon>
        <taxon>Gunneridae</taxon>
        <taxon>Pentapetalae</taxon>
        <taxon>rosids</taxon>
        <taxon>fabids</taxon>
        <taxon>Malpighiales</taxon>
        <taxon>Salicaceae</taxon>
        <taxon>Saliceae</taxon>
        <taxon>Salix</taxon>
    </lineage>
</organism>
<evidence type="ECO:0000259" key="5">
    <source>
        <dbReference type="Pfam" id="PF08314"/>
    </source>
</evidence>
<proteinExistence type="predicted"/>
<sequence length="2498" mass="281630">MAEDEVLYESRLHISRPYTPNYPPLQQSNKVNRDGFLSIIKDKWSDYRNYNSNNSKLATRSKRNLSLFISPRGEYVAVASANQITILSKENDYQQPHGIFTCSSGGVFTCGVWSETHGVLGVVDHSDTVYFIKVNGEEITRISRRQLKVSSSIAGLIPQDDDDKDAQRQSCLCSFVIITADGCHCQIEIGKEPSASVSNSGVKLLGKFPKDVFCFDYSSECLLLVAVGSAAGLSESTGGNSAGSCILSLWRRSQNFELEPLFSIQFEGSYSKSKDAILACPKVLISPLGKFVASLDISGCLHIFKMDKESCSLLIFAGEEKLGSQGTSNLTNGQNELLSDVVDFTWWSDHIMTLAKHGGTVTMLDIVTGLKFQEDDHLFSIIVLDRIQQFQGHIFVLDSKIPSNHSRESGDVHNVEQIMGGRSDQFDVSQLHWTLISLSKRSVPEMYNILISSLKYQAALDFANRHGLDRDEVLKSQWLHTDHGKNDINMFLSKIEDHTFVISECVDKVGPTEDAVKALLSYGLLVTDQFCFSESKSDKGSKIWDFRIARLQLLQFRDRLETYMGINMGRFSVQEYRKFRVIPVSEAAIALAESGKIGALNLLFKRHPYSLSPSMLKILAAIPETVPVQTYGQLLPGRSPPQRIALREEDWVECEEMVNFINRLPENHDIGIQIRTEPIVKLCLGYLWPSSSELSEWYKCRARDIDSCSGQLDNCLFLIDFACRKGISELQKFHEDILYLHQLIYSDENDFDSCSNMSLISWEQLSDYEKFRMMLKGVKEESVVKKLHDRAIPFMRNRFHNIPSTKDQDIDGHFPSVHMDDSFLVKWLKEIASENKLDICLMVIEEGCRELHINGFFKDDFEAVDCALQCIYLCTVTDRWSIMAALLSKLPQKQDVGISIEGFEKRLKLAEGHIEAGRLLALYQVPKPMKFFLEAHADEKGLKQILRLILSKYVRRQPGRSDNDWANMWRDVQFLREKAFPFLDPEYMLVEFCRGLLKAGKFSLARNYLKGTSSVALASEKAENLVIQAAREYFFSASSLSCSEIWKAKECLNLFPNSRNVQTEADLIDALTVKLPYLGVTLLPMQFRQIKDPMEIIKMAITSQAGAYLHVDELIEVAKLLGLNSSDDISTVQEAIAREAAVAGDLQLAFDLCLVLAKKGHGPVWDLCAAIARGPALENIDISSRKQLLGFALSHCDEESIGELLNAWKDLDMQRQCENLSILTGTSPSSFSDQGSSITSLPAHGIEEIVDLKDCSELVGGAGSGDLEACFSNIKNTLSFVTKNWDVDSGTDLESFLRENGKLLSFATTQLPWLLELSKKAENSKKFSNFIPGKHYVSIRTEAVVTILSWLARNGFAPRDDVIASLAKSIIEPPATEEEDITGCSFLLNLVDAFSGVEIIEEQLKTRENYQEICSIMNVGMTYSLLHNYGVECKGPAQRRELLLRKFKEKHKPPSSDEMTKIDEVQSTFWREWKFKLEEKKCEAERTRELEKIIPGVETGRFLSGDLDYIKSAIFSLIESVKLEKKHIIRDVLKLVDACGLNHTEVLQWYLSSILVSEIWSDDDIKAEISKVKEEIVGCGSETIKTISLAVYPAIDGCNKIRLACIYGLLSDCYLWLEDTKESLSTAHPNSSNLSVLELAHLYKVFEQESQRVSFINNLNFKNVAGLDGLNLQSFRNEVFSHVDEFSVEALAKMVQALVSIYTDSVPEGLISWPDVYKHYVLSLLMTLGNRVGTEFDIRNAEKFQDFLSQLEQTYDFCRTYIRLLALSDSLDIMKQYFTVIIPLHDSHDSIPDNSIWQDCLIILLNFWLKLSEEMQEMALNEGSVGKFGFDPKFLSSGLKVLMRLVMEDSVSPSQVWGTLIGYASCGLIGDFFVEIPIFCRSMLYAGCGFGAISEVFLEAMSKCAISSAPTVDNEYPDLPHLYINMLEPILRDLVCGSHEHQNFYHLLSSLSKLEGQKEDLQRVRHAVWERMAQFSSNLELPSHVRVFVLEIMQFITGRNIKGFRTELESNLLSWEGWDGLFSTSDNSETSANHGLPDHIDASSRFTSTLVALKSSQLASSISPRIEITPNNLVNIETAVSCFLKLCASSSTQPHFDALIGILEEWEGFFVTAKDEVDTTEAIEATEAENCWSNDGWDEGWESFQEEEAPEKEKTENSNHVHPLHVCWMEIFKKLIGLSQFKDVSRLIDRSLSKSNGILLDEDDARSLSQALLEKDSFMALKMVLLLPYEAIQLQCLDVVEDKLKQGGISDSSGRDHELLMLVLSSGVISTIIVKPSYSTTFSYLCFLVGNFSRQSQEAQSSTIMNKGTNERVNTEKDVLLLFRRIMFPCFISELVKGDQQILAGFLITKFMHTNPSLSLVNITEASLSRYLERQLHALQQADFSAEEIISCKTYKNTVSRLNIKLQDLIQSALPLSSNNGRERLILRNPSRSQHTCMHCSFHGLVKEDRVSLVLRSSGLSQFHPSQVMLMPSTMPCRLRVQMMIMKPVSKFWFILVW</sequence>
<evidence type="ECO:0000256" key="4">
    <source>
        <dbReference type="ARBA" id="ARBA00022927"/>
    </source>
</evidence>
<dbReference type="SUPFAM" id="SSF50978">
    <property type="entry name" value="WD40 repeat-like"/>
    <property type="match status" value="1"/>
</dbReference>
<dbReference type="InterPro" id="IPR036322">
    <property type="entry name" value="WD40_repeat_dom_sf"/>
</dbReference>
<evidence type="ECO:0000256" key="1">
    <source>
        <dbReference type="ARBA" id="ARBA00004240"/>
    </source>
</evidence>
<feature type="domain" description="Sec39" evidence="5">
    <location>
        <begin position="904"/>
        <end position="1212"/>
    </location>
</feature>
<comment type="caution">
    <text evidence="6">The sequence shown here is derived from an EMBL/GenBank/DDBJ whole genome shotgun (WGS) entry which is preliminary data.</text>
</comment>
<evidence type="ECO:0000313" key="7">
    <source>
        <dbReference type="Proteomes" id="UP001151532"/>
    </source>
</evidence>
<evidence type="ECO:0000256" key="3">
    <source>
        <dbReference type="ARBA" id="ARBA00022824"/>
    </source>
</evidence>
<dbReference type="OrthoDB" id="19988at2759"/>
<dbReference type="Pfam" id="PF08314">
    <property type="entry name" value="Sec39"/>
    <property type="match status" value="2"/>
</dbReference>
<dbReference type="GO" id="GO:0006890">
    <property type="term" value="P:retrograde vesicle-mediated transport, Golgi to endoplasmic reticulum"/>
    <property type="evidence" value="ECO:0007669"/>
    <property type="project" value="InterPro"/>
</dbReference>